<name>A0A1X7SE92_AMPQE</name>
<protein>
    <submittedName>
        <fullName evidence="1">Uncharacterized protein</fullName>
    </submittedName>
</protein>
<proteinExistence type="predicted"/>
<sequence>MDVNEVLTLLEEKDEDDNASVRSYSSECLDMLEKDGSPKESPVASPVAKMTPLAMILIPILTGVILRLKLSQRGIEIESDDVNVDHGVPKKHDFKPSRNIGAYLPASVNASSPVDLFKLFFNEVIVQNICDATNEYAER</sequence>
<dbReference type="AlphaFoldDB" id="A0A1X7SE92"/>
<reference evidence="1" key="1">
    <citation type="submission" date="2017-05" db="UniProtKB">
        <authorList>
            <consortium name="EnsemblMetazoa"/>
        </authorList>
    </citation>
    <scope>IDENTIFICATION</scope>
</reference>
<dbReference type="EnsemblMetazoa" id="Aqu2.1.00377_001">
    <property type="protein sequence ID" value="Aqu2.1.00377_001"/>
    <property type="gene ID" value="Aqu2.1.00377"/>
</dbReference>
<accession>A0A1X7SE92</accession>
<organism evidence="1">
    <name type="scientific">Amphimedon queenslandica</name>
    <name type="common">Sponge</name>
    <dbReference type="NCBI Taxonomy" id="400682"/>
    <lineage>
        <taxon>Eukaryota</taxon>
        <taxon>Metazoa</taxon>
        <taxon>Porifera</taxon>
        <taxon>Demospongiae</taxon>
        <taxon>Heteroscleromorpha</taxon>
        <taxon>Haplosclerida</taxon>
        <taxon>Niphatidae</taxon>
        <taxon>Amphimedon</taxon>
    </lineage>
</organism>
<evidence type="ECO:0000313" key="1">
    <source>
        <dbReference type="EnsemblMetazoa" id="Aqu2.1.00377_001"/>
    </source>
</evidence>
<dbReference type="InParanoid" id="A0A1X7SE92"/>